<keyword evidence="3" id="KW-0862">Zinc</keyword>
<feature type="compositionally biased region" description="Basic and acidic residues" evidence="5">
    <location>
        <begin position="33"/>
        <end position="44"/>
    </location>
</feature>
<dbReference type="EMBL" id="RKQL01000004">
    <property type="protein sequence ID" value="RPE66807.1"/>
    <property type="molecule type" value="Genomic_DNA"/>
</dbReference>
<reference evidence="7 8" key="1">
    <citation type="submission" date="2018-11" db="EMBL/GenBank/DDBJ databases">
        <title>Genomic Encyclopedia of Type Strains, Phase IV (KMG-IV): sequencing the most valuable type-strain genomes for metagenomic binning, comparative biology and taxonomic classification.</title>
        <authorList>
            <person name="Goeker M."/>
        </authorList>
    </citation>
    <scope>NUCLEOTIDE SEQUENCE [LARGE SCALE GENOMIC DNA]</scope>
    <source>
        <strain evidence="7 8">DSM 101684</strain>
    </source>
</reference>
<protein>
    <submittedName>
        <fullName evidence="7">TraR/DksA family transcriptional regulator</fullName>
    </submittedName>
</protein>
<evidence type="ECO:0000256" key="2">
    <source>
        <dbReference type="ARBA" id="ARBA00022771"/>
    </source>
</evidence>
<proteinExistence type="predicted"/>
<dbReference type="GO" id="GO:0008270">
    <property type="term" value="F:zinc ion binding"/>
    <property type="evidence" value="ECO:0007669"/>
    <property type="project" value="UniProtKB-KW"/>
</dbReference>
<dbReference type="Pfam" id="PF01258">
    <property type="entry name" value="zf-dskA_traR"/>
    <property type="match status" value="1"/>
</dbReference>
<dbReference type="PROSITE" id="PS51128">
    <property type="entry name" value="ZF_DKSA_2"/>
    <property type="match status" value="1"/>
</dbReference>
<dbReference type="OrthoDB" id="9811543at2"/>
<evidence type="ECO:0000313" key="8">
    <source>
        <dbReference type="Proteomes" id="UP000272193"/>
    </source>
</evidence>
<dbReference type="SUPFAM" id="SSF57716">
    <property type="entry name" value="Glucocorticoid receptor-like (DNA-binding domain)"/>
    <property type="match status" value="1"/>
</dbReference>
<feature type="zinc finger region" description="dksA C4-type" evidence="4">
    <location>
        <begin position="90"/>
        <end position="114"/>
    </location>
</feature>
<dbReference type="InterPro" id="IPR000962">
    <property type="entry name" value="Znf_DskA_TraR"/>
</dbReference>
<evidence type="ECO:0000313" key="7">
    <source>
        <dbReference type="EMBL" id="RPE66807.1"/>
    </source>
</evidence>
<keyword evidence="8" id="KW-1185">Reference proteome</keyword>
<feature type="region of interest" description="Disordered" evidence="5">
    <location>
        <begin position="25"/>
        <end position="58"/>
    </location>
</feature>
<evidence type="ECO:0000256" key="3">
    <source>
        <dbReference type="ARBA" id="ARBA00022833"/>
    </source>
</evidence>
<dbReference type="Proteomes" id="UP000272193">
    <property type="component" value="Unassembled WGS sequence"/>
</dbReference>
<evidence type="ECO:0000256" key="5">
    <source>
        <dbReference type="SAM" id="MobiDB-lite"/>
    </source>
</evidence>
<dbReference type="Gene3D" id="1.20.120.910">
    <property type="entry name" value="DksA, coiled-coil domain"/>
    <property type="match status" value="1"/>
</dbReference>
<dbReference type="InterPro" id="IPR037187">
    <property type="entry name" value="DnaK_N"/>
</dbReference>
<keyword evidence="2" id="KW-0863">Zinc-finger</keyword>
<sequence length="126" mass="14094">MNPETLQALRGQLLRMREDLLERVRAQRGGTKSRVEAAAEHFEPDSVDDSPAQRETERETEFALEEHELAELSAIDAALARMDRGEYGTCIDCGVEIPAARLQAAPETPRCVACQEAYERRHGTRA</sequence>
<evidence type="ECO:0000259" key="6">
    <source>
        <dbReference type="Pfam" id="PF01258"/>
    </source>
</evidence>
<organism evidence="7 8">
    <name type="scientific">Tibeticola sediminis</name>
    <dbReference type="NCBI Taxonomy" id="1917811"/>
    <lineage>
        <taxon>Bacteria</taxon>
        <taxon>Pseudomonadati</taxon>
        <taxon>Pseudomonadota</taxon>
        <taxon>Betaproteobacteria</taxon>
        <taxon>Burkholderiales</taxon>
        <taxon>Comamonadaceae</taxon>
        <taxon>Tibeticola</taxon>
    </lineage>
</organism>
<feature type="domain" description="Zinc finger DksA/TraR C4-type" evidence="6">
    <location>
        <begin position="85"/>
        <end position="120"/>
    </location>
</feature>
<keyword evidence="1" id="KW-0479">Metal-binding</keyword>
<name>A0A3N4UP56_9BURK</name>
<evidence type="ECO:0000256" key="4">
    <source>
        <dbReference type="PROSITE-ProRule" id="PRU00510"/>
    </source>
</evidence>
<dbReference type="PANTHER" id="PTHR33823">
    <property type="entry name" value="RNA POLYMERASE-BINDING TRANSCRIPTION FACTOR DKSA-RELATED"/>
    <property type="match status" value="1"/>
</dbReference>
<dbReference type="SUPFAM" id="SSF109635">
    <property type="entry name" value="DnaK suppressor protein DksA, alpha-hairpin domain"/>
    <property type="match status" value="1"/>
</dbReference>
<evidence type="ECO:0000256" key="1">
    <source>
        <dbReference type="ARBA" id="ARBA00022723"/>
    </source>
</evidence>
<dbReference type="RefSeq" id="WP_124222972.1">
    <property type="nucleotide sequence ID" value="NZ_RKQL01000004.1"/>
</dbReference>
<dbReference type="AlphaFoldDB" id="A0A3N4UP56"/>
<comment type="caution">
    <text evidence="7">The sequence shown here is derived from an EMBL/GenBank/DDBJ whole genome shotgun (WGS) entry which is preliminary data.</text>
</comment>
<gene>
    <name evidence="7" type="ORF">EDC62_1881</name>
</gene>
<accession>A0A3N4UP56</accession>
<dbReference type="PANTHER" id="PTHR33823:SF4">
    <property type="entry name" value="GENERAL STRESS PROTEIN 16O"/>
    <property type="match status" value="1"/>
</dbReference>